<feature type="transmembrane region" description="Helical" evidence="1">
    <location>
        <begin position="151"/>
        <end position="181"/>
    </location>
</feature>
<dbReference type="InterPro" id="IPR030802">
    <property type="entry name" value="Permease_MalE"/>
</dbReference>
<accession>A0A1H0G945</accession>
<name>A0A1H0G945_9PSEU</name>
<feature type="transmembrane region" description="Helical" evidence="1">
    <location>
        <begin position="20"/>
        <end position="39"/>
    </location>
</feature>
<feature type="transmembrane region" description="Helical" evidence="1">
    <location>
        <begin position="89"/>
        <end position="119"/>
    </location>
</feature>
<organism evidence="2 3">
    <name type="scientific">Actinokineospora alba</name>
    <dbReference type="NCBI Taxonomy" id="504798"/>
    <lineage>
        <taxon>Bacteria</taxon>
        <taxon>Bacillati</taxon>
        <taxon>Actinomycetota</taxon>
        <taxon>Actinomycetes</taxon>
        <taxon>Pseudonocardiales</taxon>
        <taxon>Pseudonocardiaceae</taxon>
        <taxon>Actinokineospora</taxon>
    </lineage>
</organism>
<dbReference type="OrthoDB" id="5243306at2"/>
<keyword evidence="1" id="KW-1133">Transmembrane helix</keyword>
<evidence type="ECO:0000313" key="2">
    <source>
        <dbReference type="EMBL" id="SDO03433.1"/>
    </source>
</evidence>
<keyword evidence="1" id="KW-0812">Transmembrane</keyword>
<dbReference type="GO" id="GO:0043190">
    <property type="term" value="C:ATP-binding cassette (ABC) transporter complex"/>
    <property type="evidence" value="ECO:0007669"/>
    <property type="project" value="InterPro"/>
</dbReference>
<dbReference type="AlphaFoldDB" id="A0A1H0G945"/>
<keyword evidence="3" id="KW-1185">Reference proteome</keyword>
<feature type="transmembrane region" description="Helical" evidence="1">
    <location>
        <begin position="201"/>
        <end position="221"/>
    </location>
</feature>
<dbReference type="RefSeq" id="WP_091369811.1">
    <property type="nucleotide sequence ID" value="NZ_FNDV01000003.1"/>
</dbReference>
<keyword evidence="1" id="KW-0472">Membrane</keyword>
<feature type="transmembrane region" description="Helical" evidence="1">
    <location>
        <begin position="241"/>
        <end position="262"/>
    </location>
</feature>
<dbReference type="STRING" id="504798.SAMN05421871_103159"/>
<gene>
    <name evidence="2" type="ORF">SAMN05192558_101712</name>
</gene>
<evidence type="ECO:0000313" key="3">
    <source>
        <dbReference type="Proteomes" id="UP000199651"/>
    </source>
</evidence>
<dbReference type="Pfam" id="PF02405">
    <property type="entry name" value="MlaE"/>
    <property type="match status" value="1"/>
</dbReference>
<feature type="transmembrane region" description="Helical" evidence="1">
    <location>
        <begin position="51"/>
        <end position="77"/>
    </location>
</feature>
<dbReference type="GO" id="GO:0005548">
    <property type="term" value="F:phospholipid transporter activity"/>
    <property type="evidence" value="ECO:0007669"/>
    <property type="project" value="TreeGrafter"/>
</dbReference>
<protein>
    <submittedName>
        <fullName evidence="2">Phospholipid/cholesterol/gamma-HCH transport system permease protein</fullName>
    </submittedName>
</protein>
<dbReference type="EMBL" id="FNJB01000001">
    <property type="protein sequence ID" value="SDO03433.1"/>
    <property type="molecule type" value="Genomic_DNA"/>
</dbReference>
<reference evidence="3" key="1">
    <citation type="submission" date="2016-10" db="EMBL/GenBank/DDBJ databases">
        <authorList>
            <person name="Varghese N."/>
            <person name="Submissions S."/>
        </authorList>
    </citation>
    <scope>NUCLEOTIDE SEQUENCE [LARGE SCALE GENOMIC DNA]</scope>
    <source>
        <strain evidence="3">IBRC-M 10655</strain>
    </source>
</reference>
<proteinExistence type="predicted"/>
<dbReference type="PANTHER" id="PTHR30188:SF4">
    <property type="entry name" value="PROTEIN TRIGALACTOSYLDIACYLGLYCEROL 1, CHLOROPLASTIC"/>
    <property type="match status" value="1"/>
</dbReference>
<dbReference type="Proteomes" id="UP000199651">
    <property type="component" value="Unassembled WGS sequence"/>
</dbReference>
<evidence type="ECO:0000256" key="1">
    <source>
        <dbReference type="SAM" id="Phobius"/>
    </source>
</evidence>
<sequence>MLLETPPSRGPVADAALQIGHMLDFAVLTLLAGLQSLRYRRFPWRECVHQMWFLATVTTLPAVLVTVPLGVMVAVNIGSLAGQLGAQGYGGAVVAFVIVGQAAPLICALMISGVGGSAICADLGSRKIREETDALEVMGVSTVERLAVPRVVAATVVTVLLNGVVMAVGIGVSFAFQVIALNNSPGSFLGALTEFSRLSDFLVAEIKAAAFAVCAAIVACYKGLTVKGGPSGVGDAVNEAVVLAFVLVFIVNVVVTELYTVIVPARGAY</sequence>
<dbReference type="PANTHER" id="PTHR30188">
    <property type="entry name" value="ABC TRANSPORTER PERMEASE PROTEIN-RELATED"/>
    <property type="match status" value="1"/>
</dbReference>